<evidence type="ECO:0000256" key="5">
    <source>
        <dbReference type="ARBA" id="ARBA00023136"/>
    </source>
</evidence>
<feature type="transmembrane region" description="Helical" evidence="6">
    <location>
        <begin position="200"/>
        <end position="219"/>
    </location>
</feature>
<keyword evidence="2" id="KW-1003">Cell membrane</keyword>
<dbReference type="InterPro" id="IPR051679">
    <property type="entry name" value="DASS-Related_Transporters"/>
</dbReference>
<feature type="transmembrane region" description="Helical" evidence="6">
    <location>
        <begin position="380"/>
        <end position="405"/>
    </location>
</feature>
<feature type="transmembrane region" description="Helical" evidence="6">
    <location>
        <begin position="313"/>
        <end position="333"/>
    </location>
</feature>
<comment type="subcellular location">
    <subcellularLocation>
        <location evidence="1">Cell membrane</location>
        <topology evidence="1">Multi-pass membrane protein</topology>
    </subcellularLocation>
</comment>
<dbReference type="Proteomes" id="UP000602260">
    <property type="component" value="Unassembled WGS sequence"/>
</dbReference>
<gene>
    <name evidence="7" type="ORF">H8S55_10500</name>
</gene>
<dbReference type="InterPro" id="IPR018385">
    <property type="entry name" value="C4_dicarb_anaerob_car-like"/>
</dbReference>
<feature type="transmembrane region" description="Helical" evidence="6">
    <location>
        <begin position="411"/>
        <end position="429"/>
    </location>
</feature>
<feature type="transmembrane region" description="Helical" evidence="6">
    <location>
        <begin position="441"/>
        <end position="461"/>
    </location>
</feature>
<name>A0A8J6IZT3_9FIRM</name>
<proteinExistence type="predicted"/>
<keyword evidence="3 6" id="KW-0812">Transmembrane</keyword>
<feature type="transmembrane region" description="Helical" evidence="6">
    <location>
        <begin position="120"/>
        <end position="139"/>
    </location>
</feature>
<dbReference type="EMBL" id="JACOPN010000007">
    <property type="protein sequence ID" value="MBC5717748.1"/>
    <property type="molecule type" value="Genomic_DNA"/>
</dbReference>
<evidence type="ECO:0000313" key="7">
    <source>
        <dbReference type="EMBL" id="MBC5717748.1"/>
    </source>
</evidence>
<protein>
    <submittedName>
        <fullName evidence="7">YfcC family protein</fullName>
    </submittedName>
</protein>
<evidence type="ECO:0000256" key="1">
    <source>
        <dbReference type="ARBA" id="ARBA00004651"/>
    </source>
</evidence>
<evidence type="ECO:0000256" key="2">
    <source>
        <dbReference type="ARBA" id="ARBA00022475"/>
    </source>
</evidence>
<feature type="transmembrane region" description="Helical" evidence="6">
    <location>
        <begin position="284"/>
        <end position="301"/>
    </location>
</feature>
<keyword evidence="8" id="KW-1185">Reference proteome</keyword>
<evidence type="ECO:0000256" key="4">
    <source>
        <dbReference type="ARBA" id="ARBA00022989"/>
    </source>
</evidence>
<evidence type="ECO:0000313" key="8">
    <source>
        <dbReference type="Proteomes" id="UP000602260"/>
    </source>
</evidence>
<feature type="transmembrane region" description="Helical" evidence="6">
    <location>
        <begin position="12"/>
        <end position="34"/>
    </location>
</feature>
<feature type="transmembrane region" description="Helical" evidence="6">
    <location>
        <begin position="257"/>
        <end position="278"/>
    </location>
</feature>
<evidence type="ECO:0000256" key="3">
    <source>
        <dbReference type="ARBA" id="ARBA00022692"/>
    </source>
</evidence>
<reference evidence="7" key="1">
    <citation type="submission" date="2020-08" db="EMBL/GenBank/DDBJ databases">
        <title>Genome public.</title>
        <authorList>
            <person name="Liu C."/>
            <person name="Sun Q."/>
        </authorList>
    </citation>
    <scope>NUCLEOTIDE SEQUENCE</scope>
    <source>
        <strain evidence="7">BX5</strain>
    </source>
</reference>
<accession>A0A8J6IZT3</accession>
<dbReference type="Pfam" id="PF03606">
    <property type="entry name" value="DcuC"/>
    <property type="match status" value="1"/>
</dbReference>
<dbReference type="AlphaFoldDB" id="A0A8J6IZT3"/>
<sequence length="463" mass="49880">MKESTGTKLKRILLHPFVILFLLLIIMTAMTWVLPASQYDAVTVNGVNTIDPASYHYVDNTPVSIFSMFKAIPQGVQTTISLICMMLTIGAAVHMVDETGAIRSALMALTHKTGEKNTKFVLAGAMIFFMFIGAFPSMFEACIPFMPIVVPVCLLLGYDVVTAVCIVVIGDIIGWTAGPTNLYTVGNSQNIGGLPMFSGIGYRLIVLVVLGAVALWYVIRYAERVKKDPSKSLVAGQDYSDLRGNVEDMEFTATRKLILGVFIATVILVVYGSLNWGWGTLDMAATYLICAMICAIIARYTPDKAADVMLDGASSMFVAAMVIGIARGLSVIMDAGQITYTIVHALASMLSGMPPAVTAVGMMAVVVVLNFFMPSGSSKALILMPILMPMAEIIGLSKQITILAYQFGDGISNLAFPTVALLVACLSYTRVSFDKWFKFILPFEGIVYAVCVVLLVIASAMGY</sequence>
<dbReference type="PANTHER" id="PTHR43652">
    <property type="entry name" value="BASIC AMINO ACID ANTIPORTER YFCC-RELATED"/>
    <property type="match status" value="1"/>
</dbReference>
<evidence type="ECO:0000256" key="6">
    <source>
        <dbReference type="SAM" id="Phobius"/>
    </source>
</evidence>
<comment type="caution">
    <text evidence="7">The sequence shown here is derived from an EMBL/GenBank/DDBJ whole genome shotgun (WGS) entry which is preliminary data.</text>
</comment>
<dbReference type="RefSeq" id="WP_186878931.1">
    <property type="nucleotide sequence ID" value="NZ_JACOPN010000007.1"/>
</dbReference>
<dbReference type="PANTHER" id="PTHR43652:SF6">
    <property type="entry name" value="ARGININE REPRESSOR"/>
    <property type="match status" value="1"/>
</dbReference>
<dbReference type="GO" id="GO:0005886">
    <property type="term" value="C:plasma membrane"/>
    <property type="evidence" value="ECO:0007669"/>
    <property type="project" value="UniProtKB-SubCell"/>
</dbReference>
<organism evidence="7 8">
    <name type="scientific">Flintibacter faecis</name>
    <dbReference type="NCBI Taxonomy" id="2763047"/>
    <lineage>
        <taxon>Bacteria</taxon>
        <taxon>Bacillati</taxon>
        <taxon>Bacillota</taxon>
        <taxon>Clostridia</taxon>
        <taxon>Eubacteriales</taxon>
        <taxon>Flintibacter</taxon>
    </lineage>
</organism>
<keyword evidence="4 6" id="KW-1133">Transmembrane helix</keyword>
<feature type="transmembrane region" description="Helical" evidence="6">
    <location>
        <begin position="353"/>
        <end position="373"/>
    </location>
</feature>
<keyword evidence="5 6" id="KW-0472">Membrane</keyword>